<dbReference type="KEGG" id="aagg:ETAA8_25840"/>
<dbReference type="CDD" id="cd06223">
    <property type="entry name" value="PRTases_typeI"/>
    <property type="match status" value="1"/>
</dbReference>
<protein>
    <submittedName>
        <fullName evidence="4">DNA utilization protein GntX</fullName>
    </submittedName>
</protein>
<dbReference type="RefSeq" id="WP_145088373.1">
    <property type="nucleotide sequence ID" value="NZ_CP036274.1"/>
</dbReference>
<evidence type="ECO:0000259" key="3">
    <source>
        <dbReference type="Pfam" id="PF18912"/>
    </source>
</evidence>
<evidence type="ECO:0000259" key="2">
    <source>
        <dbReference type="Pfam" id="PF00156"/>
    </source>
</evidence>
<dbReference type="Gene3D" id="3.40.50.2020">
    <property type="match status" value="1"/>
</dbReference>
<reference evidence="4 5" key="1">
    <citation type="submission" date="2019-02" db="EMBL/GenBank/DDBJ databases">
        <title>Deep-cultivation of Planctomycetes and their phenomic and genomic characterization uncovers novel biology.</title>
        <authorList>
            <person name="Wiegand S."/>
            <person name="Jogler M."/>
            <person name="Boedeker C."/>
            <person name="Pinto D."/>
            <person name="Vollmers J."/>
            <person name="Rivas-Marin E."/>
            <person name="Kohn T."/>
            <person name="Peeters S.H."/>
            <person name="Heuer A."/>
            <person name="Rast P."/>
            <person name="Oberbeckmann S."/>
            <person name="Bunk B."/>
            <person name="Jeske O."/>
            <person name="Meyerdierks A."/>
            <person name="Storesund J.E."/>
            <person name="Kallscheuer N."/>
            <person name="Luecker S."/>
            <person name="Lage O.M."/>
            <person name="Pohl T."/>
            <person name="Merkel B.J."/>
            <person name="Hornburger P."/>
            <person name="Mueller R.-W."/>
            <person name="Bruemmer F."/>
            <person name="Labrenz M."/>
            <person name="Spormann A.M."/>
            <person name="Op den Camp H."/>
            <person name="Overmann J."/>
            <person name="Amann R."/>
            <person name="Jetten M.S.M."/>
            <person name="Mascher T."/>
            <person name="Medema M.H."/>
            <person name="Devos D.P."/>
            <person name="Kaster A.-K."/>
            <person name="Ovreas L."/>
            <person name="Rohde M."/>
            <person name="Galperin M.Y."/>
            <person name="Jogler C."/>
        </authorList>
    </citation>
    <scope>NUCLEOTIDE SEQUENCE [LARGE SCALE GENOMIC DNA]</scope>
    <source>
        <strain evidence="4 5">ETA_A8</strain>
    </source>
</reference>
<accession>A0A517YB61</accession>
<dbReference type="InterPro" id="IPR051910">
    <property type="entry name" value="ComF/GntX_DNA_util-trans"/>
</dbReference>
<dbReference type="AlphaFoldDB" id="A0A517YB61"/>
<gene>
    <name evidence="4" type="ORF">ETAA8_25840</name>
</gene>
<feature type="domain" description="Phosphoribosyltransferase" evidence="2">
    <location>
        <begin position="216"/>
        <end position="257"/>
    </location>
</feature>
<dbReference type="SUPFAM" id="SSF53271">
    <property type="entry name" value="PRTase-like"/>
    <property type="match status" value="1"/>
</dbReference>
<sequence length="263" mass="28857">MNRPTAKCFAWLTTGFSRSLGAASDLLFPPACTVCGDLFEQPGELPERARLLCLGCEHQLWARERNYCPRCAMPYPDLPNPNGDCVDCRKHRPAFDAARTLGVYDGVLRDAVLRMKNPAYETLARQIGDLLAERIQQAEFTPAADVVAPVSMHWLKRVWRGTNPAESLAGSISSAMNKPLVNDLVRCKKWLAKQHHLPASERQNNVRGAYTVGWGFDIRGANVLLVDDVITTGATSHAIAKELKKAGAARVYVAAVARATGFV</sequence>
<evidence type="ECO:0000313" key="5">
    <source>
        <dbReference type="Proteomes" id="UP000315017"/>
    </source>
</evidence>
<dbReference type="EMBL" id="CP036274">
    <property type="protein sequence ID" value="QDU27496.1"/>
    <property type="molecule type" value="Genomic_DNA"/>
</dbReference>
<organism evidence="4 5">
    <name type="scientific">Anatilimnocola aggregata</name>
    <dbReference type="NCBI Taxonomy" id="2528021"/>
    <lineage>
        <taxon>Bacteria</taxon>
        <taxon>Pseudomonadati</taxon>
        <taxon>Planctomycetota</taxon>
        <taxon>Planctomycetia</taxon>
        <taxon>Pirellulales</taxon>
        <taxon>Pirellulaceae</taxon>
        <taxon>Anatilimnocola</taxon>
    </lineage>
</organism>
<dbReference type="OrthoDB" id="9779910at2"/>
<evidence type="ECO:0000313" key="4">
    <source>
        <dbReference type="EMBL" id="QDU27496.1"/>
    </source>
</evidence>
<keyword evidence="5" id="KW-1185">Reference proteome</keyword>
<dbReference type="PANTHER" id="PTHR47505">
    <property type="entry name" value="DNA UTILIZATION PROTEIN YHGH"/>
    <property type="match status" value="1"/>
</dbReference>
<evidence type="ECO:0000256" key="1">
    <source>
        <dbReference type="ARBA" id="ARBA00008007"/>
    </source>
</evidence>
<name>A0A517YB61_9BACT</name>
<feature type="domain" description="Double zinc ribbon" evidence="3">
    <location>
        <begin position="24"/>
        <end position="88"/>
    </location>
</feature>
<dbReference type="InterPro" id="IPR044005">
    <property type="entry name" value="DZR_2"/>
</dbReference>
<dbReference type="Pfam" id="PF18912">
    <property type="entry name" value="DZR_2"/>
    <property type="match status" value="1"/>
</dbReference>
<dbReference type="InterPro" id="IPR000836">
    <property type="entry name" value="PRTase_dom"/>
</dbReference>
<dbReference type="Pfam" id="PF00156">
    <property type="entry name" value="Pribosyltran"/>
    <property type="match status" value="1"/>
</dbReference>
<dbReference type="Proteomes" id="UP000315017">
    <property type="component" value="Chromosome"/>
</dbReference>
<dbReference type="InterPro" id="IPR029057">
    <property type="entry name" value="PRTase-like"/>
</dbReference>
<comment type="similarity">
    <text evidence="1">Belongs to the ComF/GntX family.</text>
</comment>
<proteinExistence type="inferred from homology"/>
<dbReference type="PANTHER" id="PTHR47505:SF1">
    <property type="entry name" value="DNA UTILIZATION PROTEIN YHGH"/>
    <property type="match status" value="1"/>
</dbReference>